<feature type="transmembrane region" description="Helical" evidence="2">
    <location>
        <begin position="41"/>
        <end position="59"/>
    </location>
</feature>
<evidence type="ECO:0000256" key="2">
    <source>
        <dbReference type="SAM" id="Phobius"/>
    </source>
</evidence>
<keyword evidence="2" id="KW-1133">Transmembrane helix</keyword>
<feature type="transmembrane region" description="Helical" evidence="2">
    <location>
        <begin position="12"/>
        <end position="29"/>
    </location>
</feature>
<dbReference type="EMBL" id="CAJVPS010001459">
    <property type="protein sequence ID" value="CAG8538793.1"/>
    <property type="molecule type" value="Genomic_DNA"/>
</dbReference>
<proteinExistence type="predicted"/>
<feature type="region of interest" description="Disordered" evidence="1">
    <location>
        <begin position="270"/>
        <end position="301"/>
    </location>
</feature>
<keyword evidence="2" id="KW-0472">Membrane</keyword>
<accession>A0A9N9AQ45</accession>
<protein>
    <submittedName>
        <fullName evidence="3">7549_t:CDS:1</fullName>
    </submittedName>
</protein>
<dbReference type="AlphaFoldDB" id="A0A9N9AQ45"/>
<keyword evidence="2" id="KW-0812">Transmembrane</keyword>
<dbReference type="Proteomes" id="UP000789508">
    <property type="component" value="Unassembled WGS sequence"/>
</dbReference>
<comment type="caution">
    <text evidence="3">The sequence shown here is derived from an EMBL/GenBank/DDBJ whole genome shotgun (WGS) entry which is preliminary data.</text>
</comment>
<organism evidence="3 4">
    <name type="scientific">Ambispora leptoticha</name>
    <dbReference type="NCBI Taxonomy" id="144679"/>
    <lineage>
        <taxon>Eukaryota</taxon>
        <taxon>Fungi</taxon>
        <taxon>Fungi incertae sedis</taxon>
        <taxon>Mucoromycota</taxon>
        <taxon>Glomeromycotina</taxon>
        <taxon>Glomeromycetes</taxon>
        <taxon>Archaeosporales</taxon>
        <taxon>Ambisporaceae</taxon>
        <taxon>Ambispora</taxon>
    </lineage>
</organism>
<name>A0A9N9AQ45_9GLOM</name>
<keyword evidence="4" id="KW-1185">Reference proteome</keyword>
<sequence length="301" mass="34104">MAAYPPFHKYVTRAYFVLFAVLVIVLPLYHSIKKKPSVNQIIIIYLMVGFSYLIYWLLVRMNCYGDRISPPPFSNARPAPQSTTNLSTGTSNSYPTFANYRFANFRERLRRIASNRSAREDEEDMYHDLRVSVVQVPPPTYGSALSSDEGLPPPYQLKVNENNENGTQLESVITSNGHQQSSQNHDNTNNIHLQVPSHTFSSLRRETIIPAAPSTTSLRLQSSSTNQRIQTFDVQQNSNNHFNNDIINDTNHINSGNEANIKHHHRVDYSSSGIDSEDFDNPGHTAHNNSEIPLLTDEEDE</sequence>
<reference evidence="3" key="1">
    <citation type="submission" date="2021-06" db="EMBL/GenBank/DDBJ databases">
        <authorList>
            <person name="Kallberg Y."/>
            <person name="Tangrot J."/>
            <person name="Rosling A."/>
        </authorList>
    </citation>
    <scope>NUCLEOTIDE SEQUENCE</scope>
    <source>
        <strain evidence="3">FL130A</strain>
    </source>
</reference>
<evidence type="ECO:0000313" key="3">
    <source>
        <dbReference type="EMBL" id="CAG8538793.1"/>
    </source>
</evidence>
<gene>
    <name evidence="3" type="ORF">ALEPTO_LOCUS5303</name>
</gene>
<evidence type="ECO:0000313" key="4">
    <source>
        <dbReference type="Proteomes" id="UP000789508"/>
    </source>
</evidence>
<evidence type="ECO:0000256" key="1">
    <source>
        <dbReference type="SAM" id="MobiDB-lite"/>
    </source>
</evidence>
<dbReference type="OrthoDB" id="2433590at2759"/>